<feature type="transmembrane region" description="Helical" evidence="1">
    <location>
        <begin position="855"/>
        <end position="875"/>
    </location>
</feature>
<dbReference type="PIRSF" id="PIRSF035905">
    <property type="entry name" value="UCP035905_mp"/>
    <property type="match status" value="1"/>
</dbReference>
<dbReference type="PANTHER" id="PTHR38434:SF1">
    <property type="entry name" value="BLL2549 PROTEIN"/>
    <property type="match status" value="1"/>
</dbReference>
<feature type="transmembrane region" description="Helical" evidence="1">
    <location>
        <begin position="612"/>
        <end position="633"/>
    </location>
</feature>
<feature type="transmembrane region" description="Helical" evidence="1">
    <location>
        <begin position="761"/>
        <end position="786"/>
    </location>
</feature>
<dbReference type="EMBL" id="BMLP01000001">
    <property type="protein sequence ID" value="GGO29502.1"/>
    <property type="molecule type" value="Genomic_DNA"/>
</dbReference>
<feature type="transmembrane region" description="Helical" evidence="1">
    <location>
        <begin position="6"/>
        <end position="27"/>
    </location>
</feature>
<feature type="transmembrane region" description="Helical" evidence="1">
    <location>
        <begin position="218"/>
        <end position="238"/>
    </location>
</feature>
<keyword evidence="3" id="KW-1185">Reference proteome</keyword>
<dbReference type="Proteomes" id="UP000598196">
    <property type="component" value="Unassembled WGS sequence"/>
</dbReference>
<dbReference type="InterPro" id="IPR014600">
    <property type="entry name" value="UCP035905_mem"/>
</dbReference>
<name>A0A917YJM8_9RHOB</name>
<feature type="transmembrane region" description="Helical" evidence="1">
    <location>
        <begin position="510"/>
        <end position="529"/>
    </location>
</feature>
<feature type="transmembrane region" description="Helical" evidence="1">
    <location>
        <begin position="541"/>
        <end position="574"/>
    </location>
</feature>
<feature type="transmembrane region" description="Helical" evidence="1">
    <location>
        <begin position="830"/>
        <end position="848"/>
    </location>
</feature>
<feature type="transmembrane region" description="Helical" evidence="1">
    <location>
        <begin position="881"/>
        <end position="900"/>
    </location>
</feature>
<keyword evidence="1" id="KW-1133">Transmembrane helix</keyword>
<feature type="transmembrane region" description="Helical" evidence="1">
    <location>
        <begin position="190"/>
        <end position="212"/>
    </location>
</feature>
<keyword evidence="1" id="KW-0812">Transmembrane</keyword>
<feature type="transmembrane region" description="Helical" evidence="1">
    <location>
        <begin position="387"/>
        <end position="405"/>
    </location>
</feature>
<feature type="transmembrane region" description="Helical" evidence="1">
    <location>
        <begin position="414"/>
        <end position="437"/>
    </location>
</feature>
<dbReference type="PANTHER" id="PTHR38434">
    <property type="entry name" value="BLL2549 PROTEIN"/>
    <property type="match status" value="1"/>
</dbReference>
<feature type="transmembrane region" description="Helical" evidence="1">
    <location>
        <begin position="129"/>
        <end position="149"/>
    </location>
</feature>
<feature type="transmembrane region" description="Helical" evidence="1">
    <location>
        <begin position="245"/>
        <end position="261"/>
    </location>
</feature>
<feature type="transmembrane region" description="Helical" evidence="1">
    <location>
        <begin position="718"/>
        <end position="741"/>
    </location>
</feature>
<feature type="transmembrane region" description="Helical" evidence="1">
    <location>
        <begin position="687"/>
        <end position="706"/>
    </location>
</feature>
<feature type="transmembrane region" description="Helical" evidence="1">
    <location>
        <begin position="161"/>
        <end position="178"/>
    </location>
</feature>
<feature type="transmembrane region" description="Helical" evidence="1">
    <location>
        <begin position="449"/>
        <end position="470"/>
    </location>
</feature>
<evidence type="ECO:0008006" key="4">
    <source>
        <dbReference type="Google" id="ProtNLM"/>
    </source>
</evidence>
<dbReference type="RefSeq" id="WP_146284940.1">
    <property type="nucleotide sequence ID" value="NZ_BMLP01000001.1"/>
</dbReference>
<dbReference type="Pfam" id="PF10101">
    <property type="entry name" value="DUF2339"/>
    <property type="match status" value="1"/>
</dbReference>
<feature type="transmembrane region" description="Helical" evidence="1">
    <location>
        <begin position="292"/>
        <end position="310"/>
    </location>
</feature>
<feature type="transmembrane region" description="Helical" evidence="1">
    <location>
        <begin position="267"/>
        <end position="285"/>
    </location>
</feature>
<feature type="transmembrane region" description="Helical" evidence="1">
    <location>
        <begin position="477"/>
        <end position="498"/>
    </location>
</feature>
<accession>A0A917YJM8</accession>
<dbReference type="InterPro" id="IPR019286">
    <property type="entry name" value="DUF2339_TM"/>
</dbReference>
<gene>
    <name evidence="2" type="ORF">GCM10010991_13450</name>
</gene>
<feature type="transmembrane region" description="Helical" evidence="1">
    <location>
        <begin position="361"/>
        <end position="381"/>
    </location>
</feature>
<dbReference type="AlphaFoldDB" id="A0A917YJM8"/>
<evidence type="ECO:0000313" key="2">
    <source>
        <dbReference type="EMBL" id="GGO29502.1"/>
    </source>
</evidence>
<reference evidence="2 3" key="1">
    <citation type="journal article" date="2014" name="Int. J. Syst. Evol. Microbiol.">
        <title>Complete genome sequence of Corynebacterium casei LMG S-19264T (=DSM 44701T), isolated from a smear-ripened cheese.</title>
        <authorList>
            <consortium name="US DOE Joint Genome Institute (JGI-PGF)"/>
            <person name="Walter F."/>
            <person name="Albersmeier A."/>
            <person name="Kalinowski J."/>
            <person name="Ruckert C."/>
        </authorList>
    </citation>
    <scope>NUCLEOTIDE SEQUENCE [LARGE SCALE GENOMIC DNA]</scope>
    <source>
        <strain evidence="2 3">CGMCC 1.7029</strain>
    </source>
</reference>
<feature type="transmembrane region" description="Helical" evidence="1">
    <location>
        <begin position="645"/>
        <end position="667"/>
    </location>
</feature>
<keyword evidence="1" id="KW-0472">Membrane</keyword>
<organism evidence="2 3">
    <name type="scientific">Gemmobacter aquaticus</name>
    <dbReference type="NCBI Taxonomy" id="490185"/>
    <lineage>
        <taxon>Bacteria</taxon>
        <taxon>Pseudomonadati</taxon>
        <taxon>Pseudomonadota</taxon>
        <taxon>Alphaproteobacteria</taxon>
        <taxon>Rhodobacterales</taxon>
        <taxon>Paracoccaceae</taxon>
        <taxon>Gemmobacter</taxon>
    </lineage>
</organism>
<feature type="transmembrane region" description="Helical" evidence="1">
    <location>
        <begin position="316"/>
        <end position="333"/>
    </location>
</feature>
<comment type="caution">
    <text evidence="2">The sequence shown here is derived from an EMBL/GenBank/DDBJ whole genome shotgun (WGS) entry which is preliminary data.</text>
</comment>
<evidence type="ECO:0000256" key="1">
    <source>
        <dbReference type="SAM" id="Phobius"/>
    </source>
</evidence>
<protein>
    <recommendedName>
        <fullName evidence="4">DUF2339 domain-containing protein</fullName>
    </recommendedName>
</protein>
<dbReference type="OrthoDB" id="5422830at2"/>
<feature type="transmembrane region" description="Helical" evidence="1">
    <location>
        <begin position="793"/>
        <end position="810"/>
    </location>
</feature>
<evidence type="ECO:0000313" key="3">
    <source>
        <dbReference type="Proteomes" id="UP000598196"/>
    </source>
</evidence>
<proteinExistence type="predicted"/>
<sequence>MDGLLALLAIVVLAIPVGVIVLFVMVARLRARTSVLEAEVARLRAGSQSPITPDLAPAAPAPASPPMLADEPIVLEEATIKEAGPAPAVLGARVVVAEPEAAPITEQDRPLVIRRDRLAALVRWLRENWVIAVAAASLALAGVFFVQYGIEKGLLPPPARVAAAILFGLSLIGGGEWLRRRDAGAVDTPSSPIAAALCGAGVVAVFAGVAAGRLMYGLYGPGVTFAGLGLAAAGAIFLGWRHGPLLVAVGLIGGAATPFLLDGGTNAPDWLYVHYLLLVMVGLAVDSFRRWAWVSVLALVLGHLGLNAMFSSGASLSGWLVSLSVSTFLAIILPERTLIPAHDGPGVLRALWRRDGRWPNFPVRLAVGNLIFVVLSLVWFANFGTDGTLAFILLAGLAVGLLVWAERADGLEDLALIAALGFLAKLALARPMIWTFAEQAIALRPPETSAPGTVTFLLVLAALISAASAWRSLRSRALPYALGAVMVAPLAVATLEFLWQPAPVLGDFGWALHVMAVAAGMVGLAVAFARADAKPGRRSAWATLSALSLIALALFLLTSAAALTLALAVLLVTATALDRRFELPEMGWFVQLGAAVLSWRLVADPGINWAEVAPTAAVLAAYLGVAAACWAGLRLLPETRVMPRAVLESLGLAALALLVNVLVLRLLRPAGEAVDPANTWIDLNQTHWGSSLHALPWIILGATQLWRAGAVQGFNRTLRLGIAALAGLVAALGLLAALVPYNPLISPSPEYRGGLVLGPAILDSLALAYALPGLLALVLAGVLKVLPPQVRRALRLAGIVLCITYVGLEIRRLWHGPWIGGSDVLPAELYSYTLAMLLAGAVLLWQALARRSVPLRRIAMAVIGLTVVKVFLWDAAGLTGLLRVVSFAGLGLGLAGLAWLNRWAAQSVSEPRDGV</sequence>